<dbReference type="InterPro" id="IPR025558">
    <property type="entry name" value="DUF4283"/>
</dbReference>
<comment type="caution">
    <text evidence="3">The sequence shown here is derived from an EMBL/GenBank/DDBJ whole genome shotgun (WGS) entry which is preliminary data.</text>
</comment>
<feature type="domain" description="DUF4283" evidence="2">
    <location>
        <begin position="149"/>
        <end position="230"/>
    </location>
</feature>
<dbReference type="InterPro" id="IPR040256">
    <property type="entry name" value="At4g02000-like"/>
</dbReference>
<evidence type="ECO:0000313" key="4">
    <source>
        <dbReference type="Proteomes" id="UP001632038"/>
    </source>
</evidence>
<feature type="region of interest" description="Disordered" evidence="1">
    <location>
        <begin position="74"/>
        <end position="94"/>
    </location>
</feature>
<dbReference type="Pfam" id="PF14111">
    <property type="entry name" value="DUF4283"/>
    <property type="match status" value="1"/>
</dbReference>
<dbReference type="PANTHER" id="PTHR31286:SF180">
    <property type="entry name" value="OS10G0362600 PROTEIN"/>
    <property type="match status" value="1"/>
</dbReference>
<dbReference type="EMBL" id="JAVIJP010000019">
    <property type="protein sequence ID" value="KAL3638578.1"/>
    <property type="molecule type" value="Genomic_DNA"/>
</dbReference>
<name>A0ABD3D8B7_9LAMI</name>
<proteinExistence type="predicted"/>
<sequence>MSFKLIREVNGIYKPYLLLKVIRCVSKPEFDTVEVVFQDKELTFAVITPPLMADHHRPPGYSSALDTTSLQQYPPFKQQSNTSHKEPTSPNRMMPHARSYANTLNPRVYDQGRSNWFWLKPIPPTLLNITTKDKKPAVLFSALEIEESAKQFEHSLVLKFSSGRPCLQEIRDHVNASWNLNMEPVMSLVDAKHVFMILASKEDMVRAQTQVSHRINSSLFRVFRWHWNFNYSKDSSCVPVWIKLPRLPIELINPTMLEKIGTAIGKFLRIDERTMVMTHTMDTRICVEVDLAKDFMDEIWIGETNDKGFWQPIVYEGNVSFCSHCGLLGHVKAVCRKIKPMDNGNNVKHILKRPQETKKADFGQDMLKKVEGETSLVQEHKSDKINNNHKNQDQDVHNTVDKGKAAIEVNEGTTIKTKNTFEALEEADKVVESVSIIEETEKIQEEVDEEHQGQRDGQISAGQEGNLMSRIFLKPTLLSVNQKLKNNRFKFIYTDSSDLHGR</sequence>
<evidence type="ECO:0000256" key="1">
    <source>
        <dbReference type="SAM" id="MobiDB-lite"/>
    </source>
</evidence>
<dbReference type="Proteomes" id="UP001632038">
    <property type="component" value="Unassembled WGS sequence"/>
</dbReference>
<organism evidence="3 4">
    <name type="scientific">Castilleja foliolosa</name>
    <dbReference type="NCBI Taxonomy" id="1961234"/>
    <lineage>
        <taxon>Eukaryota</taxon>
        <taxon>Viridiplantae</taxon>
        <taxon>Streptophyta</taxon>
        <taxon>Embryophyta</taxon>
        <taxon>Tracheophyta</taxon>
        <taxon>Spermatophyta</taxon>
        <taxon>Magnoliopsida</taxon>
        <taxon>eudicotyledons</taxon>
        <taxon>Gunneridae</taxon>
        <taxon>Pentapetalae</taxon>
        <taxon>asterids</taxon>
        <taxon>lamiids</taxon>
        <taxon>Lamiales</taxon>
        <taxon>Orobanchaceae</taxon>
        <taxon>Pedicularideae</taxon>
        <taxon>Castillejinae</taxon>
        <taxon>Castilleja</taxon>
    </lineage>
</organism>
<dbReference type="PANTHER" id="PTHR31286">
    <property type="entry name" value="GLYCINE-RICH CELL WALL STRUCTURAL PROTEIN 1.8-LIKE"/>
    <property type="match status" value="1"/>
</dbReference>
<evidence type="ECO:0000259" key="2">
    <source>
        <dbReference type="Pfam" id="PF14111"/>
    </source>
</evidence>
<gene>
    <name evidence="3" type="ORF">CASFOL_017949</name>
</gene>
<evidence type="ECO:0000313" key="3">
    <source>
        <dbReference type="EMBL" id="KAL3638578.1"/>
    </source>
</evidence>
<keyword evidence="4" id="KW-1185">Reference proteome</keyword>
<dbReference type="AlphaFoldDB" id="A0ABD3D8B7"/>
<protein>
    <recommendedName>
        <fullName evidence="2">DUF4283 domain-containing protein</fullName>
    </recommendedName>
</protein>
<accession>A0ABD3D8B7</accession>
<reference evidence="4" key="1">
    <citation type="journal article" date="2024" name="IScience">
        <title>Strigolactones Initiate the Formation of Haustorium-like Structures in Castilleja.</title>
        <authorList>
            <person name="Buerger M."/>
            <person name="Peterson D."/>
            <person name="Chory J."/>
        </authorList>
    </citation>
    <scope>NUCLEOTIDE SEQUENCE [LARGE SCALE GENOMIC DNA]</scope>
</reference>